<evidence type="ECO:0000256" key="5">
    <source>
        <dbReference type="SAM" id="MobiDB-lite"/>
    </source>
</evidence>
<sequence>MTNGLLLSLLVVSSLAMAAAVGRDDVILKEGHRVIVVEYDQDGKHNTKVSISSPSLHQQTDQGGYFGKETMKDAASALPNVGHGISQGKAGSGRHSPGELICDAFGKCTQRVATALGKAKDKVSDTAHEANKLKQAASGTAHEAKEKAKDKAWETAQDVREVTNTSEQVENVQEKAMEEAGRAANKVKTSANKYLDGLKYMTSMEALNTVMGQLPRQQFGVVQSKIYPVYFRAMAYSIGMALLGHLLWHRKRSISSPPEVFQAINLLSSLFMVLVNGLYLEPKATKVMFERMKMEKEDGRGRHDFVAEGSRATEKGPSTAPAPAPAPAVAPTSSEQEVIKRTMGRLNVRLKKLNTNSSMLNILTLMALTWHLVYLGQRLTLNC</sequence>
<gene>
    <name evidence="9" type="ORF">ES319_1Z171600v1</name>
</gene>
<evidence type="ECO:0000259" key="8">
    <source>
        <dbReference type="Pfam" id="PF13664"/>
    </source>
</evidence>
<feature type="transmembrane region" description="Helical" evidence="6">
    <location>
        <begin position="229"/>
        <end position="248"/>
    </location>
</feature>
<dbReference type="GO" id="GO:0016020">
    <property type="term" value="C:membrane"/>
    <property type="evidence" value="ECO:0007669"/>
    <property type="project" value="UniProtKB-SubCell"/>
</dbReference>
<dbReference type="PANTHER" id="PTHR47652">
    <property type="entry name" value="MITOCHONDRIAL IMPORT INNER MEMBRANE TRANSLOCASE SUBUNIT TIM44"/>
    <property type="match status" value="1"/>
</dbReference>
<feature type="chain" id="PRO_5023822946" description="TMEM205-like domain-containing protein" evidence="7">
    <location>
        <begin position="19"/>
        <end position="383"/>
    </location>
</feature>
<evidence type="ECO:0000256" key="1">
    <source>
        <dbReference type="ARBA" id="ARBA00004370"/>
    </source>
</evidence>
<accession>A0A5J5NBN2</accession>
<keyword evidence="2 6" id="KW-0812">Transmembrane</keyword>
<dbReference type="InterPro" id="IPR025423">
    <property type="entry name" value="TMEM205-like"/>
</dbReference>
<protein>
    <recommendedName>
        <fullName evidence="8">TMEM205-like domain-containing protein</fullName>
    </recommendedName>
</protein>
<evidence type="ECO:0000313" key="10">
    <source>
        <dbReference type="Proteomes" id="UP000327439"/>
    </source>
</evidence>
<dbReference type="PANTHER" id="PTHR47652:SF3">
    <property type="entry name" value="MITOCHONDRIAL IMPORT INNER MEMBRANE TRANSLOCASE SUBUNIT TIM44"/>
    <property type="match status" value="1"/>
</dbReference>
<keyword evidence="10" id="KW-1185">Reference proteome</keyword>
<evidence type="ECO:0000313" key="9">
    <source>
        <dbReference type="EMBL" id="KAB1670390.1"/>
    </source>
</evidence>
<feature type="region of interest" description="Disordered" evidence="5">
    <location>
        <begin position="125"/>
        <end position="145"/>
    </location>
</feature>
<keyword evidence="3 6" id="KW-1133">Transmembrane helix</keyword>
<dbReference type="EMBL" id="ML706529">
    <property type="protein sequence ID" value="KAB1670390.1"/>
    <property type="molecule type" value="Genomic_DNA"/>
</dbReference>
<feature type="transmembrane region" description="Helical" evidence="6">
    <location>
        <begin position="358"/>
        <end position="376"/>
    </location>
</feature>
<proteinExistence type="predicted"/>
<comment type="subcellular location">
    <subcellularLocation>
        <location evidence="1">Membrane</location>
    </subcellularLocation>
</comment>
<feature type="transmembrane region" description="Helical" evidence="6">
    <location>
        <begin position="260"/>
        <end position="280"/>
    </location>
</feature>
<dbReference type="Pfam" id="PF13664">
    <property type="entry name" value="DUF4149"/>
    <property type="match status" value="1"/>
</dbReference>
<reference evidence="10" key="1">
    <citation type="journal article" date="2020" name="Nat. Genet.">
        <title>Genomic diversifications of five Gossypium allopolyploid species and their impact on cotton improvement.</title>
        <authorList>
            <person name="Chen Z.J."/>
            <person name="Sreedasyam A."/>
            <person name="Ando A."/>
            <person name="Song Q."/>
            <person name="De Santiago L.M."/>
            <person name="Hulse-Kemp A.M."/>
            <person name="Ding M."/>
            <person name="Ye W."/>
            <person name="Kirkbride R.C."/>
            <person name="Jenkins J."/>
            <person name="Plott C."/>
            <person name="Lovell J."/>
            <person name="Lin Y.M."/>
            <person name="Vaughn R."/>
            <person name="Liu B."/>
            <person name="Simpson S."/>
            <person name="Scheffler B.E."/>
            <person name="Wen L."/>
            <person name="Saski C.A."/>
            <person name="Grover C.E."/>
            <person name="Hu G."/>
            <person name="Conover J.L."/>
            <person name="Carlson J.W."/>
            <person name="Shu S."/>
            <person name="Boston L.B."/>
            <person name="Williams M."/>
            <person name="Peterson D.G."/>
            <person name="McGee K."/>
            <person name="Jones D.C."/>
            <person name="Wendel J.F."/>
            <person name="Stelly D.M."/>
            <person name="Grimwood J."/>
            <person name="Schmutz J."/>
        </authorList>
    </citation>
    <scope>NUCLEOTIDE SEQUENCE [LARGE SCALE GENOMIC DNA]</scope>
    <source>
        <strain evidence="10">cv. 3-79</strain>
    </source>
</reference>
<evidence type="ECO:0000256" key="6">
    <source>
        <dbReference type="SAM" id="Phobius"/>
    </source>
</evidence>
<keyword evidence="4 6" id="KW-0472">Membrane</keyword>
<dbReference type="OrthoDB" id="1641132at2759"/>
<evidence type="ECO:0000256" key="7">
    <source>
        <dbReference type="SAM" id="SignalP"/>
    </source>
</evidence>
<organism evidence="9 10">
    <name type="scientific">Gossypium barbadense</name>
    <name type="common">Sea Island cotton</name>
    <name type="synonym">Hibiscus barbadensis</name>
    <dbReference type="NCBI Taxonomy" id="3634"/>
    <lineage>
        <taxon>Eukaryota</taxon>
        <taxon>Viridiplantae</taxon>
        <taxon>Streptophyta</taxon>
        <taxon>Embryophyta</taxon>
        <taxon>Tracheophyta</taxon>
        <taxon>Spermatophyta</taxon>
        <taxon>Magnoliopsida</taxon>
        <taxon>eudicotyledons</taxon>
        <taxon>Gunneridae</taxon>
        <taxon>Pentapetalae</taxon>
        <taxon>rosids</taxon>
        <taxon>malvids</taxon>
        <taxon>Malvales</taxon>
        <taxon>Malvaceae</taxon>
        <taxon>Malvoideae</taxon>
        <taxon>Gossypium</taxon>
    </lineage>
</organism>
<name>A0A5J5NBN2_GOSBA</name>
<evidence type="ECO:0000256" key="3">
    <source>
        <dbReference type="ARBA" id="ARBA00022989"/>
    </source>
</evidence>
<feature type="region of interest" description="Disordered" evidence="5">
    <location>
        <begin position="310"/>
        <end position="337"/>
    </location>
</feature>
<keyword evidence="7" id="KW-0732">Signal</keyword>
<evidence type="ECO:0000256" key="2">
    <source>
        <dbReference type="ARBA" id="ARBA00022692"/>
    </source>
</evidence>
<dbReference type="AlphaFoldDB" id="A0A5J5NBN2"/>
<feature type="signal peptide" evidence="7">
    <location>
        <begin position="1"/>
        <end position="18"/>
    </location>
</feature>
<evidence type="ECO:0000256" key="4">
    <source>
        <dbReference type="ARBA" id="ARBA00023136"/>
    </source>
</evidence>
<feature type="domain" description="TMEM205-like" evidence="8">
    <location>
        <begin position="210"/>
        <end position="292"/>
    </location>
</feature>
<dbReference type="Proteomes" id="UP000327439">
    <property type="component" value="Unassembled WGS sequence"/>
</dbReference>